<accession>A0A023GC63</accession>
<dbReference type="Gene3D" id="2.10.25.10">
    <property type="entry name" value="Laminin"/>
    <property type="match status" value="1"/>
</dbReference>
<dbReference type="InterPro" id="IPR002919">
    <property type="entry name" value="TIL_dom"/>
</dbReference>
<proteinExistence type="evidence at transcript level"/>
<evidence type="ECO:0000313" key="5">
    <source>
        <dbReference type="EMBL" id="JAC30503.1"/>
    </source>
</evidence>
<keyword evidence="3" id="KW-0732">Signal</keyword>
<dbReference type="EMBL" id="GBBM01004915">
    <property type="protein sequence ID" value="JAC30503.1"/>
    <property type="molecule type" value="mRNA"/>
</dbReference>
<dbReference type="AlphaFoldDB" id="A0A023GC63"/>
<dbReference type="GO" id="GO:0030414">
    <property type="term" value="F:peptidase inhibitor activity"/>
    <property type="evidence" value="ECO:0007669"/>
    <property type="project" value="UniProtKB-KW"/>
</dbReference>
<keyword evidence="1" id="KW-0646">Protease inhibitor</keyword>
<keyword evidence="2" id="KW-1015">Disulfide bond</keyword>
<feature type="signal peptide" evidence="3">
    <location>
        <begin position="1"/>
        <end position="24"/>
    </location>
</feature>
<sequence length="133" mass="14736">MAKVAPACVLVFLVLFAAILLASGQAGPQANMAPARGSQSSNAFRRPPHLKRHCPRREVFKRCQSSSCGENKCYHLGQRRPLACTLDCVTGCFCKRRYYRNDNGKCVHRSQCRKIGIPLRPQPAKPGIGTRPE</sequence>
<dbReference type="InterPro" id="IPR051368">
    <property type="entry name" value="SerProtInhib-TIL_Domain"/>
</dbReference>
<protein>
    <submittedName>
        <fullName evidence="5">Putative tick til 14</fullName>
    </submittedName>
</protein>
<reference evidence="5" key="1">
    <citation type="submission" date="2014-03" db="EMBL/GenBank/DDBJ databases">
        <title>The sialotranscriptome of Amblyomma triste, Amblyomma parvum and Amblyomma cajennense ticks, uncovered by 454-based RNA-seq.</title>
        <authorList>
            <person name="Garcia G.R."/>
            <person name="Gardinassi L.G."/>
            <person name="Ribeiro J.M."/>
            <person name="Anatriello E."/>
            <person name="Ferreira B.R."/>
            <person name="Moreira H.N."/>
            <person name="Mafra C."/>
            <person name="Olegario M.M."/>
            <person name="Szabo P.J."/>
            <person name="Miranda-Santos I.K."/>
            <person name="Maruyama S.R."/>
        </authorList>
    </citation>
    <scope>NUCLEOTIDE SEQUENCE</scope>
    <source>
        <strain evidence="5">Mato Grasso do Sul</strain>
        <tissue evidence="5">Salivary glands</tissue>
    </source>
</reference>
<feature type="domain" description="TIL" evidence="4">
    <location>
        <begin position="54"/>
        <end position="112"/>
    </location>
</feature>
<dbReference type="PANTHER" id="PTHR23259:SF69">
    <property type="entry name" value="GEO11767P1-RELATED"/>
    <property type="match status" value="1"/>
</dbReference>
<feature type="chain" id="PRO_5001520977" evidence="3">
    <location>
        <begin position="25"/>
        <end position="133"/>
    </location>
</feature>
<dbReference type="Pfam" id="PF01826">
    <property type="entry name" value="TIL"/>
    <property type="match status" value="1"/>
</dbReference>
<dbReference type="InterPro" id="IPR036084">
    <property type="entry name" value="Ser_inhib-like_sf"/>
</dbReference>
<evidence type="ECO:0000259" key="4">
    <source>
        <dbReference type="Pfam" id="PF01826"/>
    </source>
</evidence>
<evidence type="ECO:0000256" key="1">
    <source>
        <dbReference type="ARBA" id="ARBA00022690"/>
    </source>
</evidence>
<evidence type="ECO:0000256" key="3">
    <source>
        <dbReference type="SAM" id="SignalP"/>
    </source>
</evidence>
<dbReference type="SUPFAM" id="SSF57567">
    <property type="entry name" value="Serine protease inhibitors"/>
    <property type="match status" value="1"/>
</dbReference>
<evidence type="ECO:0000256" key="2">
    <source>
        <dbReference type="ARBA" id="ARBA00023157"/>
    </source>
</evidence>
<dbReference type="CDD" id="cd19941">
    <property type="entry name" value="TIL"/>
    <property type="match status" value="1"/>
</dbReference>
<organism evidence="5">
    <name type="scientific">Amblyomma triste</name>
    <name type="common">Neotropical tick</name>
    <dbReference type="NCBI Taxonomy" id="251400"/>
    <lineage>
        <taxon>Eukaryota</taxon>
        <taxon>Metazoa</taxon>
        <taxon>Ecdysozoa</taxon>
        <taxon>Arthropoda</taxon>
        <taxon>Chelicerata</taxon>
        <taxon>Arachnida</taxon>
        <taxon>Acari</taxon>
        <taxon>Parasitiformes</taxon>
        <taxon>Ixodida</taxon>
        <taxon>Ixodoidea</taxon>
        <taxon>Ixodidae</taxon>
        <taxon>Amblyomminae</taxon>
        <taxon>Amblyomma</taxon>
    </lineage>
</organism>
<name>A0A023GC63_AMBTT</name>
<dbReference type="PANTHER" id="PTHR23259">
    <property type="entry name" value="RIDDLE"/>
    <property type="match status" value="1"/>
</dbReference>